<evidence type="ECO:0000313" key="4">
    <source>
        <dbReference type="Proteomes" id="UP000632774"/>
    </source>
</evidence>
<accession>A0ABR9XLG0</accession>
<keyword evidence="4" id="KW-1185">Reference proteome</keyword>
<dbReference type="InterPro" id="IPR013610">
    <property type="entry name" value="ArdC_N"/>
</dbReference>
<dbReference type="InterPro" id="IPR041459">
    <property type="entry name" value="MPTase-PolyVal"/>
</dbReference>
<comment type="caution">
    <text evidence="3">The sequence shown here is derived from an EMBL/GenBank/DDBJ whole genome shotgun (WGS) entry which is preliminary data.</text>
</comment>
<reference evidence="3 4" key="1">
    <citation type="submission" date="2020-10" db="EMBL/GenBank/DDBJ databases">
        <title>Mucilaginibacter mali sp. nov., isolated from rhizosphere soil of apple orchard.</title>
        <authorList>
            <person name="Lee J.-S."/>
            <person name="Kim H.S."/>
            <person name="Kim J.-S."/>
        </authorList>
    </citation>
    <scope>NUCLEOTIDE SEQUENCE [LARGE SCALE GENOMIC DNA]</scope>
    <source>
        <strain evidence="3 4">KCTC 23157</strain>
    </source>
</reference>
<dbReference type="Pfam" id="PF18818">
    <property type="entry name" value="MPTase-PolyVal"/>
    <property type="match status" value="1"/>
</dbReference>
<organism evidence="3 4">
    <name type="scientific">Mucilaginibacter boryungensis</name>
    <dbReference type="NCBI Taxonomy" id="768480"/>
    <lineage>
        <taxon>Bacteria</taxon>
        <taxon>Pseudomonadati</taxon>
        <taxon>Bacteroidota</taxon>
        <taxon>Sphingobacteriia</taxon>
        <taxon>Sphingobacteriales</taxon>
        <taxon>Sphingobacteriaceae</taxon>
        <taxon>Mucilaginibacter</taxon>
    </lineage>
</organism>
<dbReference type="RefSeq" id="WP_194107642.1">
    <property type="nucleotide sequence ID" value="NZ_JADFFM010000002.1"/>
</dbReference>
<dbReference type="Pfam" id="PF08401">
    <property type="entry name" value="ArdcN"/>
    <property type="match status" value="1"/>
</dbReference>
<protein>
    <submittedName>
        <fullName evidence="3">DUF1738 domain-containing protein</fullName>
    </submittedName>
</protein>
<feature type="domain" description="N-terminal" evidence="1">
    <location>
        <begin position="8"/>
        <end position="116"/>
    </location>
</feature>
<dbReference type="EMBL" id="JADFFM010000002">
    <property type="protein sequence ID" value="MBE9668226.1"/>
    <property type="molecule type" value="Genomic_DNA"/>
</dbReference>
<gene>
    <name evidence="3" type="ORF">IRJ18_17785</name>
</gene>
<feature type="domain" description="Polyvalent protein metallopeptidase" evidence="2">
    <location>
        <begin position="155"/>
        <end position="270"/>
    </location>
</feature>
<dbReference type="Proteomes" id="UP000632774">
    <property type="component" value="Unassembled WGS sequence"/>
</dbReference>
<dbReference type="InterPro" id="IPR017113">
    <property type="entry name" value="Antirestriction_ArdC"/>
</dbReference>
<proteinExistence type="predicted"/>
<name>A0ABR9XLG0_9SPHI</name>
<evidence type="ECO:0000259" key="2">
    <source>
        <dbReference type="Pfam" id="PF18818"/>
    </source>
</evidence>
<evidence type="ECO:0000313" key="3">
    <source>
        <dbReference type="EMBL" id="MBE9668226.1"/>
    </source>
</evidence>
<sequence>METQPHIDVYRIVTDSIIAQLEKHIVPWQKSWVESGHPQNLVTKRNYTGINTWMLAAAGYSQNYFLTWNQLKDLGGSVKKGEKGHVVIFWKYVETHNDDNPQERKPKPVLRYYYVFNIAQCDGLPEVPATPFSPHDFSQISACEEIIARMPLCPAVKHTKQQPYYDPVKDCINMPKPGTFVSSEAYYGTLFHELMHSTGHASRLARKGIMEPAEYGSDPYSLEELVAEIGACYLSSVAGIINEELENSVAYINGWLKKLRNDKRFVILASGLAQRAADYILNMNSSRKGPVMC</sequence>
<dbReference type="PIRSF" id="PIRSF037112">
    <property type="entry name" value="Antirestriction_ArdC"/>
    <property type="match status" value="1"/>
</dbReference>
<evidence type="ECO:0000259" key="1">
    <source>
        <dbReference type="Pfam" id="PF08401"/>
    </source>
</evidence>